<evidence type="ECO:0000313" key="10">
    <source>
        <dbReference type="EMBL" id="OMH60934.1"/>
    </source>
</evidence>
<evidence type="ECO:0000313" key="3">
    <source>
        <dbReference type="EMBL" id="CKR62600.1"/>
    </source>
</evidence>
<dbReference type="SUPFAM" id="SSF53335">
    <property type="entry name" value="S-adenosyl-L-methionine-dependent methyltransferases"/>
    <property type="match status" value="1"/>
</dbReference>
<keyword evidence="9" id="KW-0808">Transferase</keyword>
<proteinExistence type="predicted"/>
<dbReference type="EMBL" id="JAGIZI010000008">
    <property type="protein sequence ID" value="MBP0682909.1"/>
    <property type="molecule type" value="Genomic_DNA"/>
</dbReference>
<dbReference type="Proteomes" id="UP000046947">
    <property type="component" value="Unassembled WGS sequence"/>
</dbReference>
<accession>A0A045I974</accession>
<reference evidence="4 20" key="2">
    <citation type="submission" date="2015-03" db="EMBL/GenBank/DDBJ databases">
        <authorList>
            <consortium name="Pathogen Informatics"/>
            <person name="Murphy D."/>
        </authorList>
    </citation>
    <scope>NUCLEOTIDE SEQUENCE [LARGE SCALE GENOMIC DNA]</scope>
    <source>
        <strain evidence="4 20">0268S</strain>
    </source>
</reference>
<name>A0A045I974_MYCTX</name>
<evidence type="ECO:0000313" key="11">
    <source>
        <dbReference type="EMBL" id="REQ47864.1"/>
    </source>
</evidence>
<evidence type="ECO:0000313" key="9">
    <source>
        <dbReference type="EMBL" id="MBP0682909.1"/>
    </source>
</evidence>
<evidence type="ECO:0000313" key="5">
    <source>
        <dbReference type="EMBL" id="CNV74979.1"/>
    </source>
</evidence>
<dbReference type="EMBL" id="CFOE01000241">
    <property type="protein sequence ID" value="CFE39654.1"/>
    <property type="molecule type" value="Genomic_DNA"/>
</dbReference>
<dbReference type="Proteomes" id="UP000048289">
    <property type="component" value="Unassembled WGS sequence"/>
</dbReference>
<evidence type="ECO:0000313" key="21">
    <source>
        <dbReference type="Proteomes" id="UP000189452"/>
    </source>
</evidence>
<organism evidence="5 14">
    <name type="scientific">Mycobacterium tuberculosis</name>
    <dbReference type="NCBI Taxonomy" id="1773"/>
    <lineage>
        <taxon>Bacteria</taxon>
        <taxon>Bacillati</taxon>
        <taxon>Actinomycetota</taxon>
        <taxon>Actinomycetes</taxon>
        <taxon>Mycobacteriales</taxon>
        <taxon>Mycobacteriaceae</taxon>
        <taxon>Mycobacterium</taxon>
        <taxon>Mycobacterium tuberculosis complex</taxon>
    </lineage>
</organism>
<dbReference type="Proteomes" id="UP000050139">
    <property type="component" value="Unassembled WGS sequence"/>
</dbReference>
<dbReference type="Proteomes" id="UP000300237">
    <property type="component" value="Chromosome"/>
</dbReference>
<evidence type="ECO:0000313" key="20">
    <source>
        <dbReference type="Proteomes" id="UP000050139"/>
    </source>
</evidence>
<reference evidence="10 21" key="4">
    <citation type="submission" date="2016-04" db="EMBL/GenBank/DDBJ databases">
        <authorList>
            <person name="Bigi M."/>
            <person name="Bigi F."/>
            <person name="Soria M.A."/>
        </authorList>
    </citation>
    <scope>NUCLEOTIDE SEQUENCE [LARGE SCALE GENOMIC DNA]</scope>
    <source>
        <strain evidence="10 21">6548</strain>
    </source>
</reference>
<evidence type="ECO:0000313" key="23">
    <source>
        <dbReference type="Proteomes" id="UP000300237"/>
    </source>
</evidence>
<dbReference type="EMBL" id="COPH01000036">
    <property type="protein sequence ID" value="CLW93204.1"/>
    <property type="molecule type" value="Genomic_DNA"/>
</dbReference>
<gene>
    <name evidence="10" type="ORF">A4S10_03119</name>
    <name evidence="12" type="ORF">DKC2_3178</name>
    <name evidence="11" type="ORF">DSJ38_21345</name>
    <name evidence="5" type="ORF">ERS007661_03025</name>
    <name evidence="6" type="ORF">ERS007679_02553</name>
    <name evidence="1" type="ORF">ERS007681_02040</name>
    <name evidence="2" type="ORF">ERS007688_01706</name>
    <name evidence="7" type="ORF">ERS007703_04356</name>
    <name evidence="8" type="ORF">ERS007720_03881</name>
    <name evidence="3" type="ORF">ERS027646_00240</name>
    <name evidence="4" type="ORF">ERS094118_03644</name>
    <name evidence="9" type="ORF">J8J21_07200</name>
</gene>
<dbReference type="CDD" id="cd02440">
    <property type="entry name" value="AdoMet_MTases"/>
    <property type="match status" value="1"/>
</dbReference>
<dbReference type="Proteomes" id="UP000045842">
    <property type="component" value="Unassembled WGS sequence"/>
</dbReference>
<dbReference type="EMBL" id="LWDQ01000001">
    <property type="protein sequence ID" value="OMH60934.1"/>
    <property type="molecule type" value="Genomic_DNA"/>
</dbReference>
<keyword evidence="9" id="KW-0489">Methyltransferase</keyword>
<dbReference type="InterPro" id="IPR029063">
    <property type="entry name" value="SAM-dependent_MTases_sf"/>
</dbReference>
<evidence type="ECO:0000313" key="16">
    <source>
        <dbReference type="Proteomes" id="UP000045842"/>
    </source>
</evidence>
<dbReference type="Proteomes" id="UP000256381">
    <property type="component" value="Unassembled WGS sequence"/>
</dbReference>
<evidence type="ECO:0000313" key="13">
    <source>
        <dbReference type="Proteomes" id="UP000038802"/>
    </source>
</evidence>
<dbReference type="EMBL" id="LR027516">
    <property type="protein sequence ID" value="VCU51275.1"/>
    <property type="molecule type" value="Genomic_DNA"/>
</dbReference>
<dbReference type="GO" id="GO:0032259">
    <property type="term" value="P:methylation"/>
    <property type="evidence" value="ECO:0007669"/>
    <property type="project" value="UniProtKB-KW"/>
</dbReference>
<dbReference type="PATRIC" id="fig|1773.2359.peg.2000"/>
<evidence type="ECO:0000313" key="12">
    <source>
        <dbReference type="EMBL" id="VCU51275.1"/>
    </source>
</evidence>
<dbReference type="Gene3D" id="3.40.50.150">
    <property type="entry name" value="Vaccinia Virus protein VP39"/>
    <property type="match status" value="1"/>
</dbReference>
<dbReference type="GO" id="GO:0008168">
    <property type="term" value="F:methyltransferase activity"/>
    <property type="evidence" value="ECO:0007669"/>
    <property type="project" value="UniProtKB-KW"/>
</dbReference>
<dbReference type="EMBL" id="QTBD01000234">
    <property type="protein sequence ID" value="REQ47864.1"/>
    <property type="molecule type" value="Genomic_DNA"/>
</dbReference>
<dbReference type="AlphaFoldDB" id="A0A045I974"/>
<dbReference type="RefSeq" id="WP_003415118.1">
    <property type="nucleotide sequence ID" value="NZ_AP017901.1"/>
</dbReference>
<reference evidence="12 23" key="8">
    <citation type="submission" date="2018-08" db="EMBL/GenBank/DDBJ databases">
        <authorList>
            <person name="Fokvardsen B D."/>
            <person name="Norman A."/>
        </authorList>
    </citation>
    <scope>NUCLEOTIDE SEQUENCE [LARGE SCALE GENOMIC DNA]</scope>
    <source>
        <strain evidence="12 23">DKC2</strain>
    </source>
</reference>
<dbReference type="STRING" id="115862.BBG46_15590"/>
<evidence type="ECO:0000313" key="18">
    <source>
        <dbReference type="Proteomes" id="UP000048289"/>
    </source>
</evidence>
<dbReference type="Proteomes" id="UP000671119">
    <property type="component" value="Unassembled WGS sequence"/>
</dbReference>
<dbReference type="EMBL" id="CSAE01000748">
    <property type="protein sequence ID" value="COW86496.1"/>
    <property type="molecule type" value="Genomic_DNA"/>
</dbReference>
<reference evidence="7" key="1">
    <citation type="submission" date="2015-03" db="EMBL/GenBank/DDBJ databases">
        <authorList>
            <person name="Murphy D."/>
        </authorList>
    </citation>
    <scope>NUCLEOTIDE SEQUENCE [LARGE SCALE GENOMIC DNA]</scope>
    <source>
        <strain evidence="7">K00500041</strain>
    </source>
</reference>
<reference evidence="11 22" key="5">
    <citation type="journal article" date="2017" name="N. Engl. J. Med.">
        <title>Transmission of Extensively Drug-Resistant Tuberculosis in South Africa.</title>
        <authorList>
            <person name="Shah N.S."/>
            <person name="Auld S.C."/>
            <person name="Brust J.C."/>
            <person name="Mathema B."/>
            <person name="Ismail N."/>
            <person name="Moodley P."/>
            <person name="Mlisana K."/>
            <person name="Allana S."/>
            <person name="Campbell A."/>
            <person name="Mthiyane T."/>
            <person name="Morris N."/>
            <person name="Mpangase P."/>
            <person name="van der Meulen H."/>
            <person name="Omar S.V."/>
            <person name="Brown T.S."/>
            <person name="Narechania A."/>
            <person name="Shaskina E."/>
            <person name="Kapwata T."/>
            <person name="Kreiswirth B."/>
            <person name="Gandhi N.R."/>
        </authorList>
    </citation>
    <scope>NUCLEOTIDE SEQUENCE [LARGE SCALE GENOMIC DNA]</scope>
    <source>
        <strain evidence="11 22">32301_S10</strain>
    </source>
</reference>
<dbReference type="EMBL" id="CSAD01000362">
    <property type="protein sequence ID" value="COV83808.1"/>
    <property type="molecule type" value="Genomic_DNA"/>
</dbReference>
<dbReference type="Proteomes" id="UP000039217">
    <property type="component" value="Unassembled WGS sequence"/>
</dbReference>
<reference evidence="9 24" key="9">
    <citation type="submission" date="2021-03" db="EMBL/GenBank/DDBJ databases">
        <title>Whole Genome Sequencing of Mycobacterium tuberculosis clinical isolates from Arunachal Pradesh, India.</title>
        <authorList>
            <person name="Singh S."/>
            <person name="Mudliar S.R."/>
            <person name="Kulsum U."/>
            <person name="Rufai S.B."/>
            <person name="Singh P.K."/>
            <person name="Umpo M."/>
            <person name="Nyori M."/>
        </authorList>
    </citation>
    <scope>NUCLEOTIDE SEQUENCE [LARGE SCALE GENOMIC DNA]</scope>
    <source>
        <strain evidence="9 24">OMICS/BPL/0142/20/SP</strain>
    </source>
</reference>
<evidence type="ECO:0000313" key="1">
    <source>
        <dbReference type="EMBL" id="CFE39654.1"/>
    </source>
</evidence>
<dbReference type="OMA" id="KVHAGNW"/>
<evidence type="ECO:0000313" key="19">
    <source>
        <dbReference type="Proteomes" id="UP000048948"/>
    </source>
</evidence>
<dbReference type="Proteomes" id="UP000048948">
    <property type="component" value="Unassembled WGS sequence"/>
</dbReference>
<evidence type="ECO:0000313" key="8">
    <source>
        <dbReference type="EMBL" id="COX08655.1"/>
    </source>
</evidence>
<evidence type="ECO:0000313" key="15">
    <source>
        <dbReference type="Proteomes" id="UP000044938"/>
    </source>
</evidence>
<evidence type="ECO:0000313" key="22">
    <source>
        <dbReference type="Proteomes" id="UP000256381"/>
    </source>
</evidence>
<dbReference type="EMBL" id="CQQC01001217">
    <property type="protein sequence ID" value="CNV74979.1"/>
    <property type="molecule type" value="Genomic_DNA"/>
</dbReference>
<evidence type="ECO:0000313" key="2">
    <source>
        <dbReference type="EMBL" id="CFE50397.1"/>
    </source>
</evidence>
<reference evidence="13 14" key="3">
    <citation type="submission" date="2015-03" db="EMBL/GenBank/DDBJ databases">
        <authorList>
            <consortium name="Pathogen Informatics"/>
        </authorList>
    </citation>
    <scope>NUCLEOTIDE SEQUENCE [LARGE SCALE GENOMIC DNA]</scope>
    <source>
        <strain evidence="3 19">Bir 172</strain>
        <strain evidence="5 14">D00501624</strain>
        <strain evidence="6 16">G09801536</strain>
        <strain evidence="1 18">G09901357</strain>
        <strain evidence="2 17">H09601792</strain>
        <strain evidence="13">K00500041</strain>
        <strain evidence="8 15">M09401471</strain>
    </source>
</reference>
<dbReference type="Proteomes" id="UP000038802">
    <property type="component" value="Unassembled WGS sequence"/>
</dbReference>
<evidence type="ECO:0000313" key="17">
    <source>
        <dbReference type="Proteomes" id="UP000046947"/>
    </source>
</evidence>
<sequence length="286" mass="32697">MCVTWAEMPKIAALIRHIEDLHARHGRSYILRAGISSLFRYIEGVHGERPWGTVLDAGTGVKSLQWIQTLPTERWTAVTAARSLADKTRAALGSAMRPQDRLLVGNWVDDSLLAGETFDTILVDYLVGAIEGFAPYWQDRVFERLRPHLADHGRLYLVGLEPYVQFEPETESGKIIWEIGRVRDACLLLAGERPYREFPLDWMLGRLGLAGFRILEARRFPIRYRARYVNGQLNMCLARIERFSSNGLGMAMRAYVEELRARALQLNERQDGLWHGNDYVIAVEPM</sequence>
<evidence type="ECO:0000313" key="4">
    <source>
        <dbReference type="EMBL" id="CLW93204.1"/>
    </source>
</evidence>
<evidence type="ECO:0000313" key="24">
    <source>
        <dbReference type="Proteomes" id="UP000671119"/>
    </source>
</evidence>
<dbReference type="Proteomes" id="UP000044938">
    <property type="component" value="Unassembled WGS sequence"/>
</dbReference>
<evidence type="ECO:0000313" key="7">
    <source>
        <dbReference type="EMBL" id="COW86496.1"/>
    </source>
</evidence>
<evidence type="ECO:0000313" key="14">
    <source>
        <dbReference type="Proteomes" id="UP000039217"/>
    </source>
</evidence>
<dbReference type="EMBL" id="CFOH01000234">
    <property type="protein sequence ID" value="CFE50397.1"/>
    <property type="molecule type" value="Genomic_DNA"/>
</dbReference>
<protein>
    <submittedName>
        <fullName evidence="9">Class I SAM-dependent methyltransferase</fullName>
    </submittedName>
</protein>
<dbReference type="Proteomes" id="UP000189452">
    <property type="component" value="Chromosome"/>
</dbReference>
<reference evidence="11" key="7">
    <citation type="submission" date="2018-07" db="EMBL/GenBank/DDBJ databases">
        <authorList>
            <person name="Shah S."/>
            <person name="Brown T."/>
            <person name="Auld S."/>
            <person name="Bratton K."/>
            <person name="Narechania A."/>
            <person name="Mathema B."/>
            <person name="Gandhi N."/>
        </authorList>
    </citation>
    <scope>NUCLEOTIDE SEQUENCE</scope>
    <source>
        <strain evidence="11">32301_S10</strain>
    </source>
</reference>
<dbReference type="EMBL" id="CNGE01000021">
    <property type="protein sequence ID" value="CKR62600.1"/>
    <property type="molecule type" value="Genomic_DNA"/>
</dbReference>
<evidence type="ECO:0000313" key="6">
    <source>
        <dbReference type="EMBL" id="COV83808.1"/>
    </source>
</evidence>
<reference evidence="10 21" key="6">
    <citation type="submission" date="2017-02" db="EMBL/GenBank/DDBJ databases">
        <title>Protein polymorphisms may explain contrasting epidemiological fitness of two variants of a multidrug-resistant Mycobacterium tuberculosis strain.</title>
        <authorList>
            <person name="Bigi M.M."/>
            <person name="Lopez B."/>
            <person name="Blanco F.C."/>
            <person name="Sasiain M.C."/>
            <person name="De La Barrera S."/>
            <person name="Ritacco V."/>
            <person name="Bigi F."/>
            <person name="Soria M.A."/>
        </authorList>
    </citation>
    <scope>NUCLEOTIDE SEQUENCE [LARGE SCALE GENOMIC DNA]</scope>
    <source>
        <strain evidence="10 21">6548</strain>
    </source>
</reference>
<dbReference type="EMBL" id="CSAJ01000699">
    <property type="protein sequence ID" value="COX08655.1"/>
    <property type="molecule type" value="Genomic_DNA"/>
</dbReference>